<dbReference type="SUPFAM" id="SSF53335">
    <property type="entry name" value="S-adenosyl-L-methionine-dependent methyltransferases"/>
    <property type="match status" value="1"/>
</dbReference>
<dbReference type="Pfam" id="PF08241">
    <property type="entry name" value="Methyltransf_11"/>
    <property type="match status" value="1"/>
</dbReference>
<dbReference type="GO" id="GO:0008757">
    <property type="term" value="F:S-adenosylmethionine-dependent methyltransferase activity"/>
    <property type="evidence" value="ECO:0007669"/>
    <property type="project" value="InterPro"/>
</dbReference>
<feature type="domain" description="Methyltransferase type 11" evidence="1">
    <location>
        <begin position="36"/>
        <end position="132"/>
    </location>
</feature>
<gene>
    <name evidence="2" type="ORF">CKF48_11405</name>
</gene>
<dbReference type="Gene3D" id="3.40.50.150">
    <property type="entry name" value="Vaccinia Virus protein VP39"/>
    <property type="match status" value="1"/>
</dbReference>
<dbReference type="PANTHER" id="PTHR43861:SF1">
    <property type="entry name" value="TRANS-ACONITATE 2-METHYLTRANSFERASE"/>
    <property type="match status" value="1"/>
</dbReference>
<dbReference type="OrthoDB" id="9784101at2"/>
<dbReference type="InterPro" id="IPR013216">
    <property type="entry name" value="Methyltransf_11"/>
</dbReference>
<name>A0A248TI38_9BACI</name>
<organism evidence="2 3">
    <name type="scientific">Cytobacillus kochii</name>
    <dbReference type="NCBI Taxonomy" id="859143"/>
    <lineage>
        <taxon>Bacteria</taxon>
        <taxon>Bacillati</taxon>
        <taxon>Bacillota</taxon>
        <taxon>Bacilli</taxon>
        <taxon>Bacillales</taxon>
        <taxon>Bacillaceae</taxon>
        <taxon>Cytobacillus</taxon>
    </lineage>
</organism>
<reference evidence="2 3" key="1">
    <citation type="submission" date="2017-08" db="EMBL/GenBank/DDBJ databases">
        <title>Complete Genome Sequence of Bacillus kochii Oregon-R-modENCODE STRAIN BDGP4, isolated from Drosophila melanogaster gut.</title>
        <authorList>
            <person name="Wan K.H."/>
            <person name="Yu C."/>
            <person name="Park S."/>
            <person name="Hammonds A.S."/>
            <person name="Booth B.W."/>
            <person name="Celniker S.E."/>
        </authorList>
    </citation>
    <scope>NUCLEOTIDE SEQUENCE [LARGE SCALE GENOMIC DNA]</scope>
    <source>
        <strain evidence="2 3">BDGP4</strain>
    </source>
</reference>
<dbReference type="AlphaFoldDB" id="A0A248TI38"/>
<evidence type="ECO:0000313" key="3">
    <source>
        <dbReference type="Proteomes" id="UP000215137"/>
    </source>
</evidence>
<dbReference type="InterPro" id="IPR029063">
    <property type="entry name" value="SAM-dependent_MTases_sf"/>
</dbReference>
<dbReference type="EMBL" id="CP022983">
    <property type="protein sequence ID" value="ASV67863.1"/>
    <property type="molecule type" value="Genomic_DNA"/>
</dbReference>
<keyword evidence="3" id="KW-1185">Reference proteome</keyword>
<proteinExistence type="predicted"/>
<dbReference type="GO" id="GO:0032259">
    <property type="term" value="P:methylation"/>
    <property type="evidence" value="ECO:0007669"/>
    <property type="project" value="UniProtKB-KW"/>
</dbReference>
<sequence>MNEKVKRKISNLENIDRFSAEELFQYLPLNHSDVVLDIGAGAGYVALPIAERVDLVYALDLDEEILNYLQLTAEKRGITNIQPVIANFKDIPLADEQVDIAIASISLHEVKPLSAVLEEIKRTLKARGTFLCIDIEKTADARGPRVSSGDMMKAMENAGFSDMKMTVSPRKLGSEPVYIIRAVKK</sequence>
<keyword evidence="2" id="KW-0808">Transferase</keyword>
<dbReference type="Proteomes" id="UP000215137">
    <property type="component" value="Chromosome"/>
</dbReference>
<evidence type="ECO:0000259" key="1">
    <source>
        <dbReference type="Pfam" id="PF08241"/>
    </source>
</evidence>
<dbReference type="PANTHER" id="PTHR43861">
    <property type="entry name" value="TRANS-ACONITATE 2-METHYLTRANSFERASE-RELATED"/>
    <property type="match status" value="1"/>
</dbReference>
<accession>A0A248TI38</accession>
<protein>
    <submittedName>
        <fullName evidence="2">SAM-dependent methyltransferase</fullName>
    </submittedName>
</protein>
<dbReference type="KEGG" id="bko:CKF48_11405"/>
<keyword evidence="2" id="KW-0489">Methyltransferase</keyword>
<dbReference type="CDD" id="cd02440">
    <property type="entry name" value="AdoMet_MTases"/>
    <property type="match status" value="1"/>
</dbReference>
<evidence type="ECO:0000313" key="2">
    <source>
        <dbReference type="EMBL" id="ASV67863.1"/>
    </source>
</evidence>
<dbReference type="RefSeq" id="WP_095371432.1">
    <property type="nucleotide sequence ID" value="NZ_CP022983.1"/>
</dbReference>